<organism evidence="2 3">
    <name type="scientific">Metapseudomonas lalkuanensis</name>
    <dbReference type="NCBI Taxonomy" id="2604832"/>
    <lineage>
        <taxon>Bacteria</taxon>
        <taxon>Pseudomonadati</taxon>
        <taxon>Pseudomonadota</taxon>
        <taxon>Gammaproteobacteria</taxon>
        <taxon>Pseudomonadales</taxon>
        <taxon>Pseudomonadaceae</taxon>
        <taxon>Metapseudomonas</taxon>
    </lineage>
</organism>
<evidence type="ECO:0000256" key="1">
    <source>
        <dbReference type="SAM" id="SignalP"/>
    </source>
</evidence>
<sequence length="81" mass="8648">MRRIAVLLAAALLSAPVLASHCPADMAKIDQILKTDPPADPAVLEQVKKLRAEGEELHKSGDHAESEKVLAEALNLLQASE</sequence>
<keyword evidence="1" id="KW-0732">Signal</keyword>
<keyword evidence="3" id="KW-1185">Reference proteome</keyword>
<feature type="signal peptide" evidence="1">
    <location>
        <begin position="1"/>
        <end position="19"/>
    </location>
</feature>
<gene>
    <name evidence="2" type="ORF">FXN65_23895</name>
</gene>
<dbReference type="Proteomes" id="UP000327179">
    <property type="component" value="Chromosome"/>
</dbReference>
<feature type="chain" id="PRO_5023910208" evidence="1">
    <location>
        <begin position="20"/>
        <end position="81"/>
    </location>
</feature>
<dbReference type="RefSeq" id="WP_151137053.1">
    <property type="nucleotide sequence ID" value="NZ_CP043311.1"/>
</dbReference>
<protein>
    <submittedName>
        <fullName evidence="2">Uncharacterized protein</fullName>
    </submittedName>
</protein>
<accession>A0A5J6QTJ2</accession>
<name>A0A5J6QTJ2_9GAMM</name>
<dbReference type="EMBL" id="CP043311">
    <property type="protein sequence ID" value="QEY64955.1"/>
    <property type="molecule type" value="Genomic_DNA"/>
</dbReference>
<proteinExistence type="predicted"/>
<dbReference type="AlphaFoldDB" id="A0A5J6QTJ2"/>
<reference evidence="2 3" key="1">
    <citation type="submission" date="2019-08" db="EMBL/GenBank/DDBJ databases">
        <title>Whole-genome Sequencing of e-waste polymer degrading bacterium Pseudomonas sp. strain PE08.</title>
        <authorList>
            <person name="Kirdat K."/>
            <person name="Debbarma P."/>
            <person name="Narawade N."/>
            <person name="Suyal D."/>
            <person name="Thorat V."/>
            <person name="Shouche Y."/>
            <person name="Goel R."/>
            <person name="Yadav A."/>
        </authorList>
    </citation>
    <scope>NUCLEOTIDE SEQUENCE [LARGE SCALE GENOMIC DNA]</scope>
    <source>
        <strain evidence="2 3">PE08</strain>
    </source>
</reference>
<dbReference type="KEGG" id="plal:FXN65_23895"/>
<evidence type="ECO:0000313" key="2">
    <source>
        <dbReference type="EMBL" id="QEY64955.1"/>
    </source>
</evidence>
<evidence type="ECO:0000313" key="3">
    <source>
        <dbReference type="Proteomes" id="UP000327179"/>
    </source>
</evidence>